<dbReference type="InterPro" id="IPR013103">
    <property type="entry name" value="RVT_2"/>
</dbReference>
<dbReference type="Pfam" id="PF13976">
    <property type="entry name" value="gag_pre-integrs"/>
    <property type="match status" value="1"/>
</dbReference>
<dbReference type="Proteomes" id="UP000701853">
    <property type="component" value="Chromosome 3"/>
</dbReference>
<comment type="caution">
    <text evidence="7">The sequence shown here is derived from an EMBL/GenBank/DDBJ whole genome shotgun (WGS) entry which is preliminary data.</text>
</comment>
<keyword evidence="1" id="KW-0645">Protease</keyword>
<feature type="domain" description="Reverse transcriptase Ty1/copia-type" evidence="3">
    <location>
        <begin position="593"/>
        <end position="689"/>
    </location>
</feature>
<dbReference type="GO" id="GO:0004190">
    <property type="term" value="F:aspartic-type endopeptidase activity"/>
    <property type="evidence" value="ECO:0007669"/>
    <property type="project" value="UniProtKB-KW"/>
</dbReference>
<evidence type="ECO:0000259" key="6">
    <source>
        <dbReference type="Pfam" id="PF25597"/>
    </source>
</evidence>
<dbReference type="CDD" id="cd09272">
    <property type="entry name" value="RNase_HI_RT_Ty1"/>
    <property type="match status" value="1"/>
</dbReference>
<evidence type="ECO:0000259" key="3">
    <source>
        <dbReference type="Pfam" id="PF07727"/>
    </source>
</evidence>
<feature type="compositionally biased region" description="Basic and acidic residues" evidence="2">
    <location>
        <begin position="144"/>
        <end position="162"/>
    </location>
</feature>
<dbReference type="InterPro" id="IPR043502">
    <property type="entry name" value="DNA/RNA_pol_sf"/>
</dbReference>
<proteinExistence type="predicted"/>
<gene>
    <name evidence="7" type="ORF">CXB51_007214</name>
</gene>
<dbReference type="PANTHER" id="PTHR11439">
    <property type="entry name" value="GAG-POL-RELATED RETROTRANSPOSON"/>
    <property type="match status" value="1"/>
</dbReference>
<keyword evidence="1" id="KW-0064">Aspartyl protease</keyword>
<dbReference type="SUPFAM" id="SSF56672">
    <property type="entry name" value="DNA/RNA polymerases"/>
    <property type="match status" value="1"/>
</dbReference>
<feature type="domain" description="GAG-pre-integrase" evidence="4">
    <location>
        <begin position="269"/>
        <end position="319"/>
    </location>
</feature>
<dbReference type="Pfam" id="PF07727">
    <property type="entry name" value="RVT_2"/>
    <property type="match status" value="2"/>
</dbReference>
<dbReference type="OrthoDB" id="547913at2759"/>
<feature type="domain" description="Reverse transcriptase Ty1/copia-type" evidence="3">
    <location>
        <begin position="517"/>
        <end position="581"/>
    </location>
</feature>
<evidence type="ECO:0000256" key="2">
    <source>
        <dbReference type="SAM" id="MobiDB-lite"/>
    </source>
</evidence>
<dbReference type="EMBL" id="JAHUZN010000003">
    <property type="protein sequence ID" value="KAG8498148.1"/>
    <property type="molecule type" value="Genomic_DNA"/>
</dbReference>
<name>A0A8J5ZAR1_9ROSI</name>
<evidence type="ECO:0000259" key="5">
    <source>
        <dbReference type="Pfam" id="PF22936"/>
    </source>
</evidence>
<dbReference type="AlphaFoldDB" id="A0A8J5ZAR1"/>
<dbReference type="InterPro" id="IPR054722">
    <property type="entry name" value="PolX-like_BBD"/>
</dbReference>
<sequence>MASLKYEIPLLDRNTRFALWQIKMQAVLAHMDLEDALLGIDKMPSTLTDEEKKRKDRKVLTQLHLHLSNEILQDVMKEKTATAMEKARTNMYVENSNKQVAYEATSLCSLFGERCVYDSLTSYDKIKHLVVKPDSQGESIITRGRQDRNADNDRERTQERNPRGKSKGRLKSSNREDYSDGELLVASVNDSKVSEEWILDSGCTFHMSPNRDWFTIYETMSEGVVLMRNNASCKIAGVGTIKVKMFDGVVRTLNEGSTITGDGAIASSSLSDDDITKLWHMRLGHMSQNGMVELSKRGLLDGQGICKLNFCEHCVFGKQKRVRVTRGIHNTKGTLEYIHSDLTNEQNDHGEGSMYVVKCQLTKVVLDRSSLYCIFLINRSPSFAIEKKTPQEVWSGNPANYSDLKIFGCPAYAHIDNGKLEPRSIKCVFLKYKAGVKGYKLWYPENRKVVVSRDVVFNEIAMLPNLSLKDSSSRVASSPQYSIAKNRTKKEIKPSKKYAEADLVAYALNVAEDINANQEPSNYSEVFKKKEGTPRVEEPRYKARLVAKGYSQIPRVDFTDVFFPVVKHSSIRALLGILAMHDLELEGFYSLRKRGLCLLLKKSLYGLKQSPRQWYKRFDSFMTSHDFKSSFDSCVYFKKNSDGSFVYLLLYVDDMLIAAKDKGEIRNVKAQLSEEFEMKDLGPAKKILGSICKVLSLFSTPLATHFRLSSALSPQSDDEIEYMSHVPYSSAVGSLMYAMVCSHPDLSYAVSAVSRYMVNLGKKHWKAVQWILRYLLGTTDVCLQFGRTEDGVIGYVDADFDIDRRRSLTGYVFTIGGCAISWKATLQTIVTLSTTEAEYMAITEACKEAIWLKGLFSELNEDLQISTVFCDSQSAIFLTKDQMFHERTKHIDVRYHFVRDIITRGDIVVSKISTHENPTDMMTKSLPITKFEHCLDLVGVHC</sequence>
<accession>A0A8J5ZAR1</accession>
<organism evidence="7 8">
    <name type="scientific">Gossypium anomalum</name>
    <dbReference type="NCBI Taxonomy" id="47600"/>
    <lineage>
        <taxon>Eukaryota</taxon>
        <taxon>Viridiplantae</taxon>
        <taxon>Streptophyta</taxon>
        <taxon>Embryophyta</taxon>
        <taxon>Tracheophyta</taxon>
        <taxon>Spermatophyta</taxon>
        <taxon>Magnoliopsida</taxon>
        <taxon>eudicotyledons</taxon>
        <taxon>Gunneridae</taxon>
        <taxon>Pentapetalae</taxon>
        <taxon>rosids</taxon>
        <taxon>malvids</taxon>
        <taxon>Malvales</taxon>
        <taxon>Malvaceae</taxon>
        <taxon>Malvoideae</taxon>
        <taxon>Gossypium</taxon>
    </lineage>
</organism>
<evidence type="ECO:0000313" key="7">
    <source>
        <dbReference type="EMBL" id="KAG8498148.1"/>
    </source>
</evidence>
<evidence type="ECO:0000256" key="1">
    <source>
        <dbReference type="ARBA" id="ARBA00022750"/>
    </source>
</evidence>
<feature type="domain" description="Retrovirus-related Pol polyprotein from transposon TNT 1-94-like beta-barrel" evidence="5">
    <location>
        <begin position="197"/>
        <end position="254"/>
    </location>
</feature>
<dbReference type="Pfam" id="PF22936">
    <property type="entry name" value="Pol_BBD"/>
    <property type="match status" value="1"/>
</dbReference>
<dbReference type="PANTHER" id="PTHR11439:SF491">
    <property type="entry name" value="INTEGRASE CATALYTIC DOMAIN-CONTAINING PROTEIN"/>
    <property type="match status" value="1"/>
</dbReference>
<reference evidence="7 8" key="1">
    <citation type="journal article" date="2021" name="bioRxiv">
        <title>The Gossypium anomalum genome as a resource for cotton improvement and evolutionary analysis of hybrid incompatibility.</title>
        <authorList>
            <person name="Grover C.E."/>
            <person name="Yuan D."/>
            <person name="Arick M.A."/>
            <person name="Miller E.R."/>
            <person name="Hu G."/>
            <person name="Peterson D.G."/>
            <person name="Wendel J.F."/>
            <person name="Udall J.A."/>
        </authorList>
    </citation>
    <scope>NUCLEOTIDE SEQUENCE [LARGE SCALE GENOMIC DNA]</scope>
    <source>
        <strain evidence="7">JFW-Udall</strain>
        <tissue evidence="7">Leaf</tissue>
    </source>
</reference>
<keyword evidence="8" id="KW-1185">Reference proteome</keyword>
<dbReference type="InterPro" id="IPR025724">
    <property type="entry name" value="GAG-pre-integrase_dom"/>
</dbReference>
<feature type="compositionally biased region" description="Basic residues" evidence="2">
    <location>
        <begin position="163"/>
        <end position="172"/>
    </location>
</feature>
<feature type="region of interest" description="Disordered" evidence="2">
    <location>
        <begin position="137"/>
        <end position="176"/>
    </location>
</feature>
<evidence type="ECO:0000313" key="8">
    <source>
        <dbReference type="Proteomes" id="UP000701853"/>
    </source>
</evidence>
<dbReference type="Pfam" id="PF25597">
    <property type="entry name" value="SH3_retrovirus"/>
    <property type="match status" value="1"/>
</dbReference>
<evidence type="ECO:0000259" key="4">
    <source>
        <dbReference type="Pfam" id="PF13976"/>
    </source>
</evidence>
<protein>
    <submittedName>
        <fullName evidence="7">Uncharacterized protein</fullName>
    </submittedName>
</protein>
<dbReference type="InterPro" id="IPR057670">
    <property type="entry name" value="SH3_retrovirus"/>
</dbReference>
<feature type="domain" description="Retroviral polymerase SH3-like" evidence="6">
    <location>
        <begin position="409"/>
        <end position="465"/>
    </location>
</feature>
<keyword evidence="1" id="KW-0378">Hydrolase</keyword>